<proteinExistence type="predicted"/>
<reference evidence="1" key="1">
    <citation type="submission" date="2022-10" db="EMBL/GenBank/DDBJ databases">
        <title>The complete genomes of actinobacterial strains from the NBC collection.</title>
        <authorList>
            <person name="Joergensen T.S."/>
            <person name="Alvarez Arevalo M."/>
            <person name="Sterndorff E.B."/>
            <person name="Faurdal D."/>
            <person name="Vuksanovic O."/>
            <person name="Mourched A.-S."/>
            <person name="Charusanti P."/>
            <person name="Shaw S."/>
            <person name="Blin K."/>
            <person name="Weber T."/>
        </authorList>
    </citation>
    <scope>NUCLEOTIDE SEQUENCE</scope>
    <source>
        <strain evidence="1">NBC 01771</strain>
    </source>
</reference>
<accession>A0ACD4ZPN4</accession>
<dbReference type="Proteomes" id="UP001348369">
    <property type="component" value="Chromosome"/>
</dbReference>
<evidence type="ECO:0000313" key="1">
    <source>
        <dbReference type="EMBL" id="WSB99986.1"/>
    </source>
</evidence>
<organism evidence="1 2">
    <name type="scientific">Streptomyces scopuliridis</name>
    <dbReference type="NCBI Taxonomy" id="452529"/>
    <lineage>
        <taxon>Bacteria</taxon>
        <taxon>Bacillati</taxon>
        <taxon>Actinomycetota</taxon>
        <taxon>Actinomycetes</taxon>
        <taxon>Kitasatosporales</taxon>
        <taxon>Streptomycetaceae</taxon>
        <taxon>Streptomyces</taxon>
    </lineage>
</organism>
<gene>
    <name evidence="1" type="ORF">OG835_25355</name>
</gene>
<dbReference type="EMBL" id="CP109109">
    <property type="protein sequence ID" value="WSB99986.1"/>
    <property type="molecule type" value="Genomic_DNA"/>
</dbReference>
<evidence type="ECO:0000313" key="2">
    <source>
        <dbReference type="Proteomes" id="UP001348369"/>
    </source>
</evidence>
<name>A0ACD4ZPN4_9ACTN</name>
<protein>
    <submittedName>
        <fullName evidence="1">Uncharacterized protein</fullName>
    </submittedName>
</protein>
<sequence>MTDEHAKNTVAAALPDATQNTIPVTKAIVPRRKNAPEFFRDSLTSTPFLAVLNHLAGS</sequence>
<keyword evidence="2" id="KW-1185">Reference proteome</keyword>